<dbReference type="InterPro" id="IPR011990">
    <property type="entry name" value="TPR-like_helical_dom_sf"/>
</dbReference>
<proteinExistence type="predicted"/>
<dbReference type="EMBL" id="KZ613466">
    <property type="protein sequence ID" value="PMD27341.1"/>
    <property type="molecule type" value="Genomic_DNA"/>
</dbReference>
<keyword evidence="1" id="KW-0677">Repeat</keyword>
<evidence type="ECO:0000256" key="1">
    <source>
        <dbReference type="ARBA" id="ARBA00022737"/>
    </source>
</evidence>
<protein>
    <recommendedName>
        <fullName evidence="5">Pentatricopeptide repeat domain-containing protein</fullName>
    </recommendedName>
</protein>
<organism evidence="3 4">
    <name type="scientific">Hyaloscypha hepaticicola</name>
    <dbReference type="NCBI Taxonomy" id="2082293"/>
    <lineage>
        <taxon>Eukaryota</taxon>
        <taxon>Fungi</taxon>
        <taxon>Dikarya</taxon>
        <taxon>Ascomycota</taxon>
        <taxon>Pezizomycotina</taxon>
        <taxon>Leotiomycetes</taxon>
        <taxon>Helotiales</taxon>
        <taxon>Hyaloscyphaceae</taxon>
        <taxon>Hyaloscypha</taxon>
    </lineage>
</organism>
<feature type="compositionally biased region" description="Polar residues" evidence="2">
    <location>
        <begin position="66"/>
        <end position="75"/>
    </location>
</feature>
<dbReference type="Gene3D" id="1.25.40.10">
    <property type="entry name" value="Tetratricopeptide repeat domain"/>
    <property type="match status" value="2"/>
</dbReference>
<dbReference type="PANTHER" id="PTHR47941">
    <property type="entry name" value="PENTATRICOPEPTIDE REPEAT-CONTAINING PROTEIN 3, MITOCHONDRIAL"/>
    <property type="match status" value="1"/>
</dbReference>
<dbReference type="OrthoDB" id="185373at2759"/>
<evidence type="ECO:0000313" key="4">
    <source>
        <dbReference type="Proteomes" id="UP000235672"/>
    </source>
</evidence>
<keyword evidence="4" id="KW-1185">Reference proteome</keyword>
<dbReference type="STRING" id="1745343.A0A2J6QM64"/>
<accession>A0A2J6QM64</accession>
<gene>
    <name evidence="3" type="ORF">NA56DRAFT_232471</name>
</gene>
<evidence type="ECO:0000313" key="3">
    <source>
        <dbReference type="EMBL" id="PMD27341.1"/>
    </source>
</evidence>
<dbReference type="Proteomes" id="UP000235672">
    <property type="component" value="Unassembled WGS sequence"/>
</dbReference>
<feature type="region of interest" description="Disordered" evidence="2">
    <location>
        <begin position="707"/>
        <end position="733"/>
    </location>
</feature>
<dbReference type="AlphaFoldDB" id="A0A2J6QM64"/>
<sequence length="931" mass="106070">MSLGSRILKRGRVAFSANLASTPREPLLFLYPQWIRNSSTAAESPSGQDGGLPVSHIQPNIPRQRLPQNPASASDNEVALQQRFDKPKAKLLVGSSNRDGPTTSTRIKALLKAGGDFPRISKENSSPEKDPLVLRRQIRKILQSEENAQKSAIADRRIRNAYQNYRREQLRSWIPDWRVILTDLIKHTPKHGKWLDQALELVIPVESIPQLVHGIDDYILDIGYQYGVSIRVAERDEGEHEHRRFILSGPASSISKTTADVLRIAPKTEMKTASVLMPPYTNDSSLEVSLNEATPLIAVSDEPKVDITYALLDSRTPKLKMRPEQIPRPKTWSHTSFLDYVRVLTKSSVPNHLNRFGFRSGQDHTTAVTKIIRNLFADPKCKPAISRTACNEAMRYFVSINRFKDVRRLFVHMEMLKLPMVPETFNIMLRGTAKNEDLHNFHFILHLMFKRGLVPNGHTWIAFMMAHPDIRVKLHILRAMKDKGLTAHPSMTKEVSQELIQPEIDFSLDQNLTQAQFVAHMDSRYGTDWLSLDGANRVLHSLGARGLISRCWQFLHFMDSRFIQYDNYSINTILQHCKQATNLTGAVELLRSLPNKGMFDFVPDEETYRILFELAWRSRSYNLARVIWRYACLSAATTHMMRSRVFVSMLYTSGQDSRATPRERWKQFAGPVIFGANYHGNHPVHMWAKTNPAVSISKSTFDETHQEVKELSESLPKAPDAAPTDTDTDTDSSRRVVIRWEGKLAGASKKQITEIEATTRKFELSKDAKTTFSNSSLENFDSADMQNPRVQPESSKVKHLTVEFAEMAGTGRTSSEGNGIHDLKLEELIKKFTPTDVLNPKVSLDQSQIQLLKKTKADLKLKLVLDLEMFKYWTPTKPLTELLVEALERDTKWRENGGYAEMDMQSLIRSAVSVPIMMKEGYIGPRRYDWE</sequence>
<name>A0A2J6QM64_9HELO</name>
<evidence type="ECO:0008006" key="5">
    <source>
        <dbReference type="Google" id="ProtNLM"/>
    </source>
</evidence>
<reference evidence="3 4" key="1">
    <citation type="submission" date="2016-05" db="EMBL/GenBank/DDBJ databases">
        <title>A degradative enzymes factory behind the ericoid mycorrhizal symbiosis.</title>
        <authorList>
            <consortium name="DOE Joint Genome Institute"/>
            <person name="Martino E."/>
            <person name="Morin E."/>
            <person name="Grelet G."/>
            <person name="Kuo A."/>
            <person name="Kohler A."/>
            <person name="Daghino S."/>
            <person name="Barry K."/>
            <person name="Choi C."/>
            <person name="Cichocki N."/>
            <person name="Clum A."/>
            <person name="Copeland A."/>
            <person name="Hainaut M."/>
            <person name="Haridas S."/>
            <person name="Labutti K."/>
            <person name="Lindquist E."/>
            <person name="Lipzen A."/>
            <person name="Khouja H.-R."/>
            <person name="Murat C."/>
            <person name="Ohm R."/>
            <person name="Olson A."/>
            <person name="Spatafora J."/>
            <person name="Veneault-Fourrey C."/>
            <person name="Henrissat B."/>
            <person name="Grigoriev I."/>
            <person name="Martin F."/>
            <person name="Perotto S."/>
        </authorList>
    </citation>
    <scope>NUCLEOTIDE SEQUENCE [LARGE SCALE GENOMIC DNA]</scope>
    <source>
        <strain evidence="3 4">UAMH 7357</strain>
    </source>
</reference>
<evidence type="ECO:0000256" key="2">
    <source>
        <dbReference type="SAM" id="MobiDB-lite"/>
    </source>
</evidence>
<feature type="region of interest" description="Disordered" evidence="2">
    <location>
        <begin position="40"/>
        <end position="76"/>
    </location>
</feature>